<dbReference type="PROSITE" id="PS51873">
    <property type="entry name" value="TRIAD"/>
    <property type="match status" value="1"/>
</dbReference>
<dbReference type="InterPro" id="IPR013083">
    <property type="entry name" value="Znf_RING/FYVE/PHD"/>
</dbReference>
<keyword evidence="6" id="KW-0862">Zinc</keyword>
<dbReference type="InterPro" id="IPR031127">
    <property type="entry name" value="E3_UB_ligase_RBR"/>
</dbReference>
<evidence type="ECO:0000256" key="5">
    <source>
        <dbReference type="ARBA" id="ARBA00022786"/>
    </source>
</evidence>
<dbReference type="InterPro" id="IPR027370">
    <property type="entry name" value="Znf-RING_euk"/>
</dbReference>
<dbReference type="STRING" id="945553.A0A0D2LKE3"/>
<dbReference type="PANTHER" id="PTHR11685">
    <property type="entry name" value="RBR FAMILY RING FINGER AND IBR DOMAIN-CONTAINING"/>
    <property type="match status" value="1"/>
</dbReference>
<keyword evidence="5" id="KW-0833">Ubl conjugation pathway</keyword>
<name>A0A0D2LKE3_HYPSF</name>
<dbReference type="OMA" id="TEHCKIC"/>
<keyword evidence="1" id="KW-0808">Transferase</keyword>
<dbReference type="InterPro" id="IPR017907">
    <property type="entry name" value="Znf_RING_CS"/>
</dbReference>
<gene>
    <name evidence="10" type="ORF">HYPSUDRAFT_62558</name>
</gene>
<dbReference type="InterPro" id="IPR044066">
    <property type="entry name" value="TRIAD_supradom"/>
</dbReference>
<proteinExistence type="predicted"/>
<dbReference type="GO" id="GO:0016567">
    <property type="term" value="P:protein ubiquitination"/>
    <property type="evidence" value="ECO:0007669"/>
    <property type="project" value="InterPro"/>
</dbReference>
<evidence type="ECO:0008006" key="12">
    <source>
        <dbReference type="Google" id="ProtNLM"/>
    </source>
</evidence>
<dbReference type="PROSITE" id="PS50089">
    <property type="entry name" value="ZF_RING_2"/>
    <property type="match status" value="1"/>
</dbReference>
<evidence type="ECO:0000256" key="4">
    <source>
        <dbReference type="ARBA" id="ARBA00022771"/>
    </source>
</evidence>
<evidence type="ECO:0000256" key="3">
    <source>
        <dbReference type="ARBA" id="ARBA00022737"/>
    </source>
</evidence>
<keyword evidence="4 7" id="KW-0863">Zinc-finger</keyword>
<dbReference type="Pfam" id="PF13445">
    <property type="entry name" value="zf-RING_UBOX"/>
    <property type="match status" value="1"/>
</dbReference>
<evidence type="ECO:0000259" key="9">
    <source>
        <dbReference type="PROSITE" id="PS51873"/>
    </source>
</evidence>
<dbReference type="Proteomes" id="UP000054270">
    <property type="component" value="Unassembled WGS sequence"/>
</dbReference>
<evidence type="ECO:0000256" key="2">
    <source>
        <dbReference type="ARBA" id="ARBA00022723"/>
    </source>
</evidence>
<dbReference type="InterPro" id="IPR001841">
    <property type="entry name" value="Znf_RING"/>
</dbReference>
<evidence type="ECO:0000256" key="6">
    <source>
        <dbReference type="ARBA" id="ARBA00022833"/>
    </source>
</evidence>
<keyword evidence="2" id="KW-0479">Metal-binding</keyword>
<dbReference type="CDD" id="cd22584">
    <property type="entry name" value="Rcat_RBR_unk"/>
    <property type="match status" value="1"/>
</dbReference>
<protein>
    <recommendedName>
        <fullName evidence="12">RING-type domain-containing protein</fullName>
    </recommendedName>
</protein>
<evidence type="ECO:0000259" key="8">
    <source>
        <dbReference type="PROSITE" id="PS50089"/>
    </source>
</evidence>
<dbReference type="PROSITE" id="PS00518">
    <property type="entry name" value="ZF_RING_1"/>
    <property type="match status" value="1"/>
</dbReference>
<keyword evidence="11" id="KW-1185">Reference proteome</keyword>
<dbReference type="EMBL" id="KN817522">
    <property type="protein sequence ID" value="KJA28167.1"/>
    <property type="molecule type" value="Genomic_DNA"/>
</dbReference>
<sequence length="289" mass="32958">MVVVPASYAGSSSSESISSTEVVISQPPRLESFPIPECNWKLDLRDVFEPFTLPEAIEKECGVCGDQVVEPEAISVPTCAHTYCKGCLHTYSTMKIRERQYPINCPTCVTTGNTGNYFENDIFSQLDLPQRETEILAELQVLLHSRILNCLKCRQTMHVDRQDYVTSTIVTCPLERCRYRWCRECDKGIGLADKEHHCKNKKLDRLVWRKGWRYCPGCHILVQKVSGCNHITCRAPGCRVHFCYKCGDMICDLSVTHSADLSMAITTHYSHCRQYPLISRHTLNRCSIQ</sequence>
<dbReference type="GO" id="GO:0008270">
    <property type="term" value="F:zinc ion binding"/>
    <property type="evidence" value="ECO:0007669"/>
    <property type="project" value="UniProtKB-KW"/>
</dbReference>
<evidence type="ECO:0000256" key="1">
    <source>
        <dbReference type="ARBA" id="ARBA00022679"/>
    </source>
</evidence>
<feature type="domain" description="RING-type" evidence="8">
    <location>
        <begin position="61"/>
        <end position="108"/>
    </location>
</feature>
<evidence type="ECO:0000313" key="11">
    <source>
        <dbReference type="Proteomes" id="UP000054270"/>
    </source>
</evidence>
<dbReference type="SUPFAM" id="SSF57850">
    <property type="entry name" value="RING/U-box"/>
    <property type="match status" value="2"/>
</dbReference>
<evidence type="ECO:0000313" key="10">
    <source>
        <dbReference type="EMBL" id="KJA28167.1"/>
    </source>
</evidence>
<dbReference type="OrthoDB" id="1431934at2759"/>
<dbReference type="GO" id="GO:0004842">
    <property type="term" value="F:ubiquitin-protein transferase activity"/>
    <property type="evidence" value="ECO:0007669"/>
    <property type="project" value="InterPro"/>
</dbReference>
<accession>A0A0D2LKE3</accession>
<keyword evidence="3" id="KW-0677">Repeat</keyword>
<dbReference type="Gene3D" id="1.20.120.1750">
    <property type="match status" value="1"/>
</dbReference>
<organism evidence="10 11">
    <name type="scientific">Hypholoma sublateritium (strain FD-334 SS-4)</name>
    <dbReference type="NCBI Taxonomy" id="945553"/>
    <lineage>
        <taxon>Eukaryota</taxon>
        <taxon>Fungi</taxon>
        <taxon>Dikarya</taxon>
        <taxon>Basidiomycota</taxon>
        <taxon>Agaricomycotina</taxon>
        <taxon>Agaricomycetes</taxon>
        <taxon>Agaricomycetidae</taxon>
        <taxon>Agaricales</taxon>
        <taxon>Agaricineae</taxon>
        <taxon>Strophariaceae</taxon>
        <taxon>Hypholoma</taxon>
    </lineage>
</organism>
<dbReference type="Gene3D" id="3.30.40.10">
    <property type="entry name" value="Zinc/RING finger domain, C3HC4 (zinc finger)"/>
    <property type="match status" value="1"/>
</dbReference>
<evidence type="ECO:0000256" key="7">
    <source>
        <dbReference type="PROSITE-ProRule" id="PRU00175"/>
    </source>
</evidence>
<dbReference type="AlphaFoldDB" id="A0A0D2LKE3"/>
<dbReference type="SMART" id="SM00184">
    <property type="entry name" value="RING"/>
    <property type="match status" value="2"/>
</dbReference>
<reference evidence="11" key="1">
    <citation type="submission" date="2014-04" db="EMBL/GenBank/DDBJ databases">
        <title>Evolutionary Origins and Diversification of the Mycorrhizal Mutualists.</title>
        <authorList>
            <consortium name="DOE Joint Genome Institute"/>
            <consortium name="Mycorrhizal Genomics Consortium"/>
            <person name="Kohler A."/>
            <person name="Kuo A."/>
            <person name="Nagy L.G."/>
            <person name="Floudas D."/>
            <person name="Copeland A."/>
            <person name="Barry K.W."/>
            <person name="Cichocki N."/>
            <person name="Veneault-Fourrey C."/>
            <person name="LaButti K."/>
            <person name="Lindquist E.A."/>
            <person name="Lipzen A."/>
            <person name="Lundell T."/>
            <person name="Morin E."/>
            <person name="Murat C."/>
            <person name="Riley R."/>
            <person name="Ohm R."/>
            <person name="Sun H."/>
            <person name="Tunlid A."/>
            <person name="Henrissat B."/>
            <person name="Grigoriev I.V."/>
            <person name="Hibbett D.S."/>
            <person name="Martin F."/>
        </authorList>
    </citation>
    <scope>NUCLEOTIDE SEQUENCE [LARGE SCALE GENOMIC DNA]</scope>
    <source>
        <strain evidence="11">FD-334 SS-4</strain>
    </source>
</reference>
<feature type="domain" description="RING-type" evidence="9">
    <location>
        <begin position="57"/>
        <end position="276"/>
    </location>
</feature>